<feature type="compositionally biased region" description="Basic and acidic residues" evidence="1">
    <location>
        <begin position="449"/>
        <end position="466"/>
    </location>
</feature>
<feature type="compositionally biased region" description="Basic and acidic residues" evidence="1">
    <location>
        <begin position="421"/>
        <end position="430"/>
    </location>
</feature>
<feature type="compositionally biased region" description="Basic and acidic residues" evidence="1">
    <location>
        <begin position="519"/>
        <end position="528"/>
    </location>
</feature>
<gene>
    <name evidence="2" type="ORF">GCM10009549_45120</name>
</gene>
<evidence type="ECO:0000256" key="1">
    <source>
        <dbReference type="SAM" id="MobiDB-lite"/>
    </source>
</evidence>
<evidence type="ECO:0000313" key="3">
    <source>
        <dbReference type="Proteomes" id="UP001501005"/>
    </source>
</evidence>
<evidence type="ECO:0000313" key="2">
    <source>
        <dbReference type="EMBL" id="GAA0924498.1"/>
    </source>
</evidence>
<dbReference type="Proteomes" id="UP001501005">
    <property type="component" value="Unassembled WGS sequence"/>
</dbReference>
<feature type="region of interest" description="Disordered" evidence="1">
    <location>
        <begin position="389"/>
        <end position="499"/>
    </location>
</feature>
<reference evidence="3" key="1">
    <citation type="journal article" date="2019" name="Int. J. Syst. Evol. Microbiol.">
        <title>The Global Catalogue of Microorganisms (GCM) 10K type strain sequencing project: providing services to taxonomists for standard genome sequencing and annotation.</title>
        <authorList>
            <consortium name="The Broad Institute Genomics Platform"/>
            <consortium name="The Broad Institute Genome Sequencing Center for Infectious Disease"/>
            <person name="Wu L."/>
            <person name="Ma J."/>
        </authorList>
    </citation>
    <scope>NUCLEOTIDE SEQUENCE [LARGE SCALE GENOMIC DNA]</scope>
    <source>
        <strain evidence="3">JCM 10673</strain>
    </source>
</reference>
<dbReference type="EMBL" id="BAAAHG010000045">
    <property type="protein sequence ID" value="GAA0924498.1"/>
    <property type="molecule type" value="Genomic_DNA"/>
</dbReference>
<comment type="caution">
    <text evidence="2">The sequence shown here is derived from an EMBL/GenBank/DDBJ whole genome shotgun (WGS) entry which is preliminary data.</text>
</comment>
<keyword evidence="3" id="KW-1185">Reference proteome</keyword>
<proteinExistence type="predicted"/>
<name>A0ABP3ZMI3_9ACTN</name>
<feature type="compositionally biased region" description="Basic and acidic residues" evidence="1">
    <location>
        <begin position="389"/>
        <end position="412"/>
    </location>
</feature>
<organism evidence="2 3">
    <name type="scientific">Streptomyces thermoalcalitolerans</name>
    <dbReference type="NCBI Taxonomy" id="65605"/>
    <lineage>
        <taxon>Bacteria</taxon>
        <taxon>Bacillati</taxon>
        <taxon>Actinomycetota</taxon>
        <taxon>Actinomycetes</taxon>
        <taxon>Kitasatosporales</taxon>
        <taxon>Streptomycetaceae</taxon>
        <taxon>Streptomyces</taxon>
    </lineage>
</organism>
<feature type="compositionally biased region" description="Gly residues" evidence="1">
    <location>
        <begin position="434"/>
        <end position="448"/>
    </location>
</feature>
<accession>A0ABP3ZMI3</accession>
<dbReference type="RefSeq" id="WP_344052670.1">
    <property type="nucleotide sequence ID" value="NZ_BAAAHG010000045.1"/>
</dbReference>
<feature type="region of interest" description="Disordered" evidence="1">
    <location>
        <begin position="519"/>
        <end position="541"/>
    </location>
</feature>
<protein>
    <submittedName>
        <fullName evidence="2">Uncharacterized protein</fullName>
    </submittedName>
</protein>
<sequence>MKSKSDAFADDLEKVASALSEYASTVKPLVERLESLKTEATAFVNSVSGDDDWRKDHDKVETNNRLWREVNHTVAAFQAAERTCHNKITALIGGTTLTVDDGSHGKNMYGYRADDLDRAAKTPWGAPVEQEYEGWDWVTHQAGQLWDGFWTDGVMGTIHGLGTLVGADGWDAAGEAWKNLAKLGTASALTSATLGTWWLVPDDKLPSWLRDSRTVCKQTVKGFVAWDTWKTNPSRAAGAVGFNVLGLLGADGVGAAASGTGRTATAARALSAASKVGRAVDPLTYVGKAGKFTFVKVSDAFTRLKNVNPTAPLDAAVTGGRYTPSDHPVPPLERPASIPEHAVEYIDNAGKRVYLDTKTGDILNADGTVRQHAGEAPYELSAKDHAELNSASHTDRSEELVESGARAEHEHGVGPSAGHEPPSHRAEGRPSDLGPGGHEGSGGTGHGDQAGHGHENPTGRSDHTPGDTDSPGSSPEAAGTGTEPHAPRANEPLPEMTPEERAAHWGHLEEVEQRNAEDFDSLQRDPDKNGGITPSSQDEARVGLDLREQGRLPHDIQRPSQYGNGEFYSPSTGRYYDIKGVHSDWPPFNNVRDKSQPFRGAYDPANNGTWVKKLRQQIVDKNRIVILDVRNANQAAIDDIKSIVERNGWTDDVIWYP</sequence>